<dbReference type="Gene3D" id="3.20.20.80">
    <property type="entry name" value="Glycosidases"/>
    <property type="match status" value="1"/>
</dbReference>
<proteinExistence type="inferred from homology"/>
<name>A0A3D9YUE2_9HYPH</name>
<dbReference type="GO" id="GO:0016052">
    <property type="term" value="P:carbohydrate catabolic process"/>
    <property type="evidence" value="ECO:0007669"/>
    <property type="project" value="TreeGrafter"/>
</dbReference>
<keyword evidence="5" id="KW-1185">Reference proteome</keyword>
<dbReference type="SMART" id="SM00641">
    <property type="entry name" value="Glyco_25"/>
    <property type="match status" value="1"/>
</dbReference>
<gene>
    <name evidence="4" type="ORF">DES32_2275</name>
</gene>
<evidence type="ECO:0000256" key="3">
    <source>
        <dbReference type="ARBA" id="ARBA00023295"/>
    </source>
</evidence>
<dbReference type="GO" id="GO:0009253">
    <property type="term" value="P:peptidoglycan catabolic process"/>
    <property type="evidence" value="ECO:0007669"/>
    <property type="project" value="InterPro"/>
</dbReference>
<evidence type="ECO:0000256" key="2">
    <source>
        <dbReference type="ARBA" id="ARBA00022801"/>
    </source>
</evidence>
<dbReference type="CDD" id="cd06413">
    <property type="entry name" value="GH25_muramidase_1"/>
    <property type="match status" value="1"/>
</dbReference>
<dbReference type="PANTHER" id="PTHR34135:SF2">
    <property type="entry name" value="LYSOZYME"/>
    <property type="match status" value="1"/>
</dbReference>
<comment type="similarity">
    <text evidence="1">Belongs to the glycosyl hydrolase 25 family.</text>
</comment>
<keyword evidence="2" id="KW-0378">Hydrolase</keyword>
<evidence type="ECO:0000313" key="4">
    <source>
        <dbReference type="EMBL" id="REF86227.1"/>
    </source>
</evidence>
<dbReference type="GO" id="GO:0016998">
    <property type="term" value="P:cell wall macromolecule catabolic process"/>
    <property type="evidence" value="ECO:0007669"/>
    <property type="project" value="InterPro"/>
</dbReference>
<comment type="caution">
    <text evidence="4">The sequence shown here is derived from an EMBL/GenBank/DDBJ whole genome shotgun (WGS) entry which is preliminary data.</text>
</comment>
<evidence type="ECO:0000256" key="1">
    <source>
        <dbReference type="ARBA" id="ARBA00010646"/>
    </source>
</evidence>
<protein>
    <submittedName>
        <fullName evidence="4">Lysozyme</fullName>
    </submittedName>
</protein>
<reference evidence="4 5" key="1">
    <citation type="submission" date="2018-08" db="EMBL/GenBank/DDBJ databases">
        <title>Genomic Encyclopedia of Type Strains, Phase IV (KMG-IV): sequencing the most valuable type-strain genomes for metagenomic binning, comparative biology and taxonomic classification.</title>
        <authorList>
            <person name="Goeker M."/>
        </authorList>
    </citation>
    <scope>NUCLEOTIDE SEQUENCE [LARGE SCALE GENOMIC DNA]</scope>
    <source>
        <strain evidence="4 5">BW863</strain>
    </source>
</reference>
<accession>A0A3D9YUE2</accession>
<dbReference type="SUPFAM" id="SSF51445">
    <property type="entry name" value="(Trans)glycosidases"/>
    <property type="match status" value="1"/>
</dbReference>
<dbReference type="InterPro" id="IPR002053">
    <property type="entry name" value="Glyco_hydro_25"/>
</dbReference>
<dbReference type="GO" id="GO:0003796">
    <property type="term" value="F:lysozyme activity"/>
    <property type="evidence" value="ECO:0007669"/>
    <property type="project" value="InterPro"/>
</dbReference>
<keyword evidence="3" id="KW-0326">Glycosidase</keyword>
<dbReference type="InterPro" id="IPR017853">
    <property type="entry name" value="GH"/>
</dbReference>
<dbReference type="Pfam" id="PF01183">
    <property type="entry name" value="Glyco_hydro_25"/>
    <property type="match status" value="1"/>
</dbReference>
<evidence type="ECO:0000313" key="5">
    <source>
        <dbReference type="Proteomes" id="UP000256900"/>
    </source>
</evidence>
<organism evidence="4 5">
    <name type="scientific">Methylovirgula ligni</name>
    <dbReference type="NCBI Taxonomy" id="569860"/>
    <lineage>
        <taxon>Bacteria</taxon>
        <taxon>Pseudomonadati</taxon>
        <taxon>Pseudomonadota</taxon>
        <taxon>Alphaproteobacteria</taxon>
        <taxon>Hyphomicrobiales</taxon>
        <taxon>Beijerinckiaceae</taxon>
        <taxon>Methylovirgula</taxon>
    </lineage>
</organism>
<dbReference type="EMBL" id="QUMO01000003">
    <property type="protein sequence ID" value="REF86227.1"/>
    <property type="molecule type" value="Genomic_DNA"/>
</dbReference>
<dbReference type="Proteomes" id="UP000256900">
    <property type="component" value="Unassembled WGS sequence"/>
</dbReference>
<sequence length="270" mass="29972">MIRSAMPMGGAPASRRRGVAGSGLPILGAALCLCASLLLAGCSGAVPDTEVYPTAADFEIHGIDVSRYQGDIDWNSVRASGVRFAWIKATEGGDRVDEKFDANWVAAKAAGVPRGAYHFAYWCRSGEEQAAWFLQHVPNDPQALPPVLDVEWNPVSHTCPRRIPRDEALATMKTILDAMQHAYGKKPIIYTSVDFYRDVLADGSFSDYAMWVRSVKTYPDVKYAGRHWNFWQHTAQGHVPGIRGYVDRNAFYGSSHDWHQWLVAEAIEEN</sequence>
<dbReference type="PROSITE" id="PS51904">
    <property type="entry name" value="GLYCOSYL_HYDROL_F25_2"/>
    <property type="match status" value="1"/>
</dbReference>
<dbReference type="PANTHER" id="PTHR34135">
    <property type="entry name" value="LYSOZYME"/>
    <property type="match status" value="1"/>
</dbReference>
<dbReference type="AlphaFoldDB" id="A0A3D9YUE2"/>
<dbReference type="InterPro" id="IPR018077">
    <property type="entry name" value="Glyco_hydro_fam25_subgr"/>
</dbReference>